<keyword evidence="4 6" id="KW-1133">Transmembrane helix</keyword>
<feature type="transmembrane region" description="Helical" evidence="6">
    <location>
        <begin position="76"/>
        <end position="97"/>
    </location>
</feature>
<comment type="similarity">
    <text evidence="2">Belongs to the PA-phosphatase related phosphoesterase family.</text>
</comment>
<dbReference type="InterPro" id="IPR043216">
    <property type="entry name" value="PAP-like"/>
</dbReference>
<dbReference type="CDD" id="cd01610">
    <property type="entry name" value="PAP2_like"/>
    <property type="match status" value="1"/>
</dbReference>
<feature type="transmembrane region" description="Helical" evidence="6">
    <location>
        <begin position="221"/>
        <end position="240"/>
    </location>
</feature>
<reference evidence="8 9" key="1">
    <citation type="submission" date="2019-01" db="EMBL/GenBank/DDBJ databases">
        <title>Draft Genome Sequences of Helcococcus ovis Strains Isolated from the Uterus and Vagina of Dairy Cows with Metritis.</title>
        <authorList>
            <person name="Cunha F."/>
            <person name="Jeon S.J."/>
            <person name="Kutzer P."/>
            <person name="Galvao K.N."/>
        </authorList>
    </citation>
    <scope>NUCLEOTIDE SEQUENCE [LARGE SCALE GENOMIC DNA]</scope>
    <source>
        <strain evidence="8 9">KG-37</strain>
    </source>
</reference>
<dbReference type="Gene3D" id="1.20.144.10">
    <property type="entry name" value="Phosphatidic acid phosphatase type 2/haloperoxidase"/>
    <property type="match status" value="1"/>
</dbReference>
<evidence type="ECO:0000256" key="5">
    <source>
        <dbReference type="ARBA" id="ARBA00023136"/>
    </source>
</evidence>
<evidence type="ECO:0000256" key="2">
    <source>
        <dbReference type="ARBA" id="ARBA00008816"/>
    </source>
</evidence>
<feature type="transmembrane region" description="Helical" evidence="6">
    <location>
        <begin position="135"/>
        <end position="153"/>
    </location>
</feature>
<dbReference type="SMART" id="SM00014">
    <property type="entry name" value="acidPPc"/>
    <property type="match status" value="1"/>
</dbReference>
<dbReference type="RefSeq" id="WP_134743956.1">
    <property type="nucleotide sequence ID" value="NZ_CP119761.1"/>
</dbReference>
<evidence type="ECO:0000256" key="3">
    <source>
        <dbReference type="ARBA" id="ARBA00022692"/>
    </source>
</evidence>
<dbReference type="Proteomes" id="UP000297454">
    <property type="component" value="Unassembled WGS sequence"/>
</dbReference>
<proteinExistence type="inferred from homology"/>
<accession>A0A4R9C0M3</accession>
<protein>
    <submittedName>
        <fullName evidence="8">Phosphatase PAP2 family protein</fullName>
    </submittedName>
</protein>
<evidence type="ECO:0000256" key="1">
    <source>
        <dbReference type="ARBA" id="ARBA00004141"/>
    </source>
</evidence>
<feature type="transmembrane region" description="Helical" evidence="6">
    <location>
        <begin position="45"/>
        <end position="64"/>
    </location>
</feature>
<evidence type="ECO:0000256" key="6">
    <source>
        <dbReference type="SAM" id="Phobius"/>
    </source>
</evidence>
<dbReference type="PANTHER" id="PTHR10165:SF35">
    <property type="entry name" value="RE23632P"/>
    <property type="match status" value="1"/>
</dbReference>
<dbReference type="EMBL" id="SCFR01000019">
    <property type="protein sequence ID" value="TFF65477.1"/>
    <property type="molecule type" value="Genomic_DNA"/>
</dbReference>
<feature type="transmembrane region" description="Helical" evidence="6">
    <location>
        <begin position="191"/>
        <end position="209"/>
    </location>
</feature>
<dbReference type="AlphaFoldDB" id="A0A4R9C0M3"/>
<dbReference type="GO" id="GO:0046839">
    <property type="term" value="P:phospholipid dephosphorylation"/>
    <property type="evidence" value="ECO:0007669"/>
    <property type="project" value="TreeGrafter"/>
</dbReference>
<dbReference type="GO" id="GO:0008195">
    <property type="term" value="F:phosphatidate phosphatase activity"/>
    <property type="evidence" value="ECO:0007669"/>
    <property type="project" value="TreeGrafter"/>
</dbReference>
<dbReference type="GO" id="GO:0006644">
    <property type="term" value="P:phospholipid metabolic process"/>
    <property type="evidence" value="ECO:0007669"/>
    <property type="project" value="InterPro"/>
</dbReference>
<keyword evidence="9" id="KW-1185">Reference proteome</keyword>
<dbReference type="PANTHER" id="PTHR10165">
    <property type="entry name" value="LIPID PHOSPHATE PHOSPHATASE"/>
    <property type="match status" value="1"/>
</dbReference>
<evidence type="ECO:0000313" key="8">
    <source>
        <dbReference type="EMBL" id="TFF65477.1"/>
    </source>
</evidence>
<dbReference type="Pfam" id="PF01569">
    <property type="entry name" value="PAP2"/>
    <property type="match status" value="1"/>
</dbReference>
<organism evidence="8 9">
    <name type="scientific">Helcococcus ovis</name>
    <dbReference type="NCBI Taxonomy" id="72026"/>
    <lineage>
        <taxon>Bacteria</taxon>
        <taxon>Bacillati</taxon>
        <taxon>Bacillota</taxon>
        <taxon>Tissierellia</taxon>
        <taxon>Tissierellales</taxon>
        <taxon>Peptoniphilaceae</taxon>
        <taxon>Helcococcus</taxon>
    </lineage>
</organism>
<keyword evidence="3 6" id="KW-0812">Transmembrane</keyword>
<comment type="caution">
    <text evidence="8">The sequence shown here is derived from an EMBL/GenBank/DDBJ whole genome shotgun (WGS) entry which is preliminary data.</text>
</comment>
<evidence type="ECO:0000313" key="9">
    <source>
        <dbReference type="Proteomes" id="UP000297454"/>
    </source>
</evidence>
<evidence type="ECO:0000256" key="4">
    <source>
        <dbReference type="ARBA" id="ARBA00022989"/>
    </source>
</evidence>
<comment type="subcellular location">
    <subcellularLocation>
        <location evidence="1">Membrane</location>
        <topology evidence="1">Multi-pass membrane protein</topology>
    </subcellularLocation>
</comment>
<feature type="transmembrane region" description="Helical" evidence="6">
    <location>
        <begin position="103"/>
        <end position="123"/>
    </location>
</feature>
<dbReference type="SUPFAM" id="SSF48317">
    <property type="entry name" value="Acid phosphatase/Vanadium-dependent haloperoxidase"/>
    <property type="match status" value="1"/>
</dbReference>
<gene>
    <name evidence="8" type="ORF">EQF91_05685</name>
</gene>
<name>A0A4R9C0M3_9FIRM</name>
<evidence type="ECO:0000259" key="7">
    <source>
        <dbReference type="SMART" id="SM00014"/>
    </source>
</evidence>
<dbReference type="GO" id="GO:0016020">
    <property type="term" value="C:membrane"/>
    <property type="evidence" value="ECO:0007669"/>
    <property type="project" value="UniProtKB-SubCell"/>
</dbReference>
<feature type="domain" description="Phosphatidic acid phosphatase type 2/haloperoxidase" evidence="7">
    <location>
        <begin position="133"/>
        <end position="264"/>
    </location>
</feature>
<feature type="transmembrane region" description="Helical" evidence="6">
    <location>
        <begin position="7"/>
        <end position="25"/>
    </location>
</feature>
<dbReference type="InterPro" id="IPR036938">
    <property type="entry name" value="PAP2/HPO_sf"/>
</dbReference>
<dbReference type="InterPro" id="IPR000326">
    <property type="entry name" value="PAP2/HPO"/>
</dbReference>
<feature type="transmembrane region" description="Helical" evidence="6">
    <location>
        <begin position="246"/>
        <end position="264"/>
    </location>
</feature>
<sequence length="276" mass="32209">MKKSSKILLSFLILGFIGILIGSFYDLQINKLLYSRGNLYPETLKFLGEFPMIIIMTTSSLIYLKYSNFKINRLAYILMLLFFICFPIVSAYGIPRYFNNKQILLSIFIYIFYVSSSIVLFKLIKIEDKEKLVKFVLFTAISIFTIFIIFDFMKNIWGRHRFFDMYQKGEFSTFTNWWILNGKPSSDLFKSFPSGHTSAAASSLILIYIPEIFNINKKLNSFFIIFPILWAILVGISRIFDGAHFLTDISMGYIIASSVIYIIYKKLFDKYCCQIV</sequence>
<keyword evidence="5 6" id="KW-0472">Membrane</keyword>